<dbReference type="EMBL" id="ACJM01000008">
    <property type="protein sequence ID" value="EEG77308.1"/>
    <property type="molecule type" value="Genomic_DNA"/>
</dbReference>
<accession>C0GH06</accession>
<protein>
    <submittedName>
        <fullName evidence="4">Molybdopterin dehydrogenase FAD-binding</fullName>
    </submittedName>
</protein>
<dbReference type="PANTHER" id="PTHR42659:SF9">
    <property type="entry name" value="XANTHINE DEHYDROGENASE FAD-BINDING SUBUNIT XDHB-RELATED"/>
    <property type="match status" value="1"/>
</dbReference>
<evidence type="ECO:0000259" key="3">
    <source>
        <dbReference type="PROSITE" id="PS51387"/>
    </source>
</evidence>
<dbReference type="InterPro" id="IPR051312">
    <property type="entry name" value="Diverse_Substr_Oxidored"/>
</dbReference>
<dbReference type="InterPro" id="IPR036683">
    <property type="entry name" value="CO_DH_flav_C_dom_sf"/>
</dbReference>
<dbReference type="SUPFAM" id="SSF56176">
    <property type="entry name" value="FAD-binding/transporter-associated domain-like"/>
    <property type="match status" value="1"/>
</dbReference>
<evidence type="ECO:0000313" key="5">
    <source>
        <dbReference type="Proteomes" id="UP000006443"/>
    </source>
</evidence>
<dbReference type="STRING" id="555088.DealDRAFT_1765"/>
<dbReference type="InterPro" id="IPR016166">
    <property type="entry name" value="FAD-bd_PCMH"/>
</dbReference>
<keyword evidence="2" id="KW-0560">Oxidoreductase</keyword>
<reference evidence="4 5" key="1">
    <citation type="submission" date="2009-02" db="EMBL/GenBank/DDBJ databases">
        <title>Sequencing of the draft genome and assembly of Dethiobacter alkaliphilus AHT 1.</title>
        <authorList>
            <consortium name="US DOE Joint Genome Institute (JGI-PGF)"/>
            <person name="Lucas S."/>
            <person name="Copeland A."/>
            <person name="Lapidus A."/>
            <person name="Glavina del Rio T."/>
            <person name="Dalin E."/>
            <person name="Tice H."/>
            <person name="Bruce D."/>
            <person name="Goodwin L."/>
            <person name="Pitluck S."/>
            <person name="Larimer F."/>
            <person name="Land M.L."/>
            <person name="Hauser L."/>
            <person name="Muyzer G."/>
        </authorList>
    </citation>
    <scope>NUCLEOTIDE SEQUENCE [LARGE SCALE GENOMIC DNA]</scope>
    <source>
        <strain evidence="4 5">AHT 1</strain>
    </source>
</reference>
<dbReference type="eggNOG" id="COG1319">
    <property type="taxonomic scope" value="Bacteria"/>
</dbReference>
<comment type="caution">
    <text evidence="4">The sequence shown here is derived from an EMBL/GenBank/DDBJ whole genome shotgun (WGS) entry which is preliminary data.</text>
</comment>
<dbReference type="AlphaFoldDB" id="C0GH06"/>
<organism evidence="4 5">
    <name type="scientific">Dethiobacter alkaliphilus AHT 1</name>
    <dbReference type="NCBI Taxonomy" id="555088"/>
    <lineage>
        <taxon>Bacteria</taxon>
        <taxon>Bacillati</taxon>
        <taxon>Bacillota</taxon>
        <taxon>Dethiobacteria</taxon>
        <taxon>Dethiobacterales</taxon>
        <taxon>Dethiobacteraceae</taxon>
        <taxon>Dethiobacter</taxon>
    </lineage>
</organism>
<dbReference type="GO" id="GO:0071949">
    <property type="term" value="F:FAD binding"/>
    <property type="evidence" value="ECO:0007669"/>
    <property type="project" value="InterPro"/>
</dbReference>
<dbReference type="GO" id="GO:0016491">
    <property type="term" value="F:oxidoreductase activity"/>
    <property type="evidence" value="ECO:0007669"/>
    <property type="project" value="UniProtKB-KW"/>
</dbReference>
<keyword evidence="1" id="KW-0285">Flavoprotein</keyword>
<dbReference type="PROSITE" id="PS51387">
    <property type="entry name" value="FAD_PCMH"/>
    <property type="match status" value="1"/>
</dbReference>
<dbReference type="InterPro" id="IPR002346">
    <property type="entry name" value="Mopterin_DH_FAD-bd"/>
</dbReference>
<gene>
    <name evidence="4" type="ORF">DealDRAFT_1765</name>
</gene>
<dbReference type="InterPro" id="IPR016169">
    <property type="entry name" value="FAD-bd_PCMH_sub2"/>
</dbReference>
<dbReference type="Gene3D" id="3.30.465.10">
    <property type="match status" value="1"/>
</dbReference>
<dbReference type="OrthoDB" id="9803647at2"/>
<dbReference type="InterPro" id="IPR005107">
    <property type="entry name" value="CO_DH_flav_C"/>
</dbReference>
<keyword evidence="5" id="KW-1185">Reference proteome</keyword>
<dbReference type="Pfam" id="PF00941">
    <property type="entry name" value="FAD_binding_5"/>
    <property type="match status" value="1"/>
</dbReference>
<evidence type="ECO:0000313" key="4">
    <source>
        <dbReference type="EMBL" id="EEG77308.1"/>
    </source>
</evidence>
<sequence length="261" mass="29050">MFSIQEYVRPGSVEEAYQLLLERRNNRILGGTAFLRLGSKRIRTALDLSLLGLNYIKEQDGYIEIGAMTTFRDLEVSTIIAEHFNGMLSKAVSNVLGVQFRNIVTVGASVFSHYGFSDLITALLALDAEIELYKAGRMPLADFLKRPREKDVLIRVLIPHNQRQASYQHLRKAASDFPILNVAVSRLDDKWLIAVGARPRKAAIAHQAGKQLTDGFALDGVADTVVEELTFGTNARAGAEYRQIVCRALVKRAVTEVMQCK</sequence>
<dbReference type="PANTHER" id="PTHR42659">
    <property type="entry name" value="XANTHINE DEHYDROGENASE SUBUNIT C-RELATED"/>
    <property type="match status" value="1"/>
</dbReference>
<dbReference type="SMART" id="SM01092">
    <property type="entry name" value="CO_deh_flav_C"/>
    <property type="match status" value="1"/>
</dbReference>
<name>C0GH06_DETAL</name>
<evidence type="ECO:0000256" key="1">
    <source>
        <dbReference type="ARBA" id="ARBA00022630"/>
    </source>
</evidence>
<evidence type="ECO:0000256" key="2">
    <source>
        <dbReference type="ARBA" id="ARBA00023002"/>
    </source>
</evidence>
<proteinExistence type="predicted"/>
<dbReference type="RefSeq" id="WP_008516693.1">
    <property type="nucleotide sequence ID" value="NZ_ACJM01000008.1"/>
</dbReference>
<dbReference type="InterPro" id="IPR036318">
    <property type="entry name" value="FAD-bd_PCMH-like_sf"/>
</dbReference>
<dbReference type="Proteomes" id="UP000006443">
    <property type="component" value="Unassembled WGS sequence"/>
</dbReference>
<dbReference type="SUPFAM" id="SSF55447">
    <property type="entry name" value="CO dehydrogenase flavoprotein C-terminal domain-like"/>
    <property type="match status" value="1"/>
</dbReference>
<feature type="domain" description="FAD-binding PCMH-type" evidence="3">
    <location>
        <begin position="1"/>
        <end position="163"/>
    </location>
</feature>
<dbReference type="Pfam" id="PF03450">
    <property type="entry name" value="CO_deh_flav_C"/>
    <property type="match status" value="1"/>
</dbReference>
<dbReference type="Gene3D" id="3.30.390.50">
    <property type="entry name" value="CO dehydrogenase flavoprotein, C-terminal domain"/>
    <property type="match status" value="1"/>
</dbReference>